<proteinExistence type="predicted"/>
<dbReference type="EMBL" id="MU394296">
    <property type="protein sequence ID" value="KAI6089257.1"/>
    <property type="molecule type" value="Genomic_DNA"/>
</dbReference>
<sequence length="393" mass="43915">MVVDSNDRGPSLRAFLIVMVVLTILSITLRLWSRSFGSPEDRRISRFWWDDWASLASVPFVITQLALVLAMIHIGLGVHVNILPENIVLQNIKLLFVAYLMYDIGLYLTKMSTLLFYSRTFTKHQHITWFNHALYVVHVLNTSWILGIIFGTIFMCRPVSEDWITNKNGNCGSTGALRLGSTIPGVIIDLIILLLPLPRIWFLQMNRVRKCGIAIVFILGYCVIIVSLGRLITVIKSAAALSADITYEGVPPLYWLCAETPIVLFSICLPTMLPLGRYLSNNYVSPLVNRISSILSSNGSHCTLTSRNGNFQKVQPEPSGIRMRAVNCLGKFREPRSGEVESVQSLASDRKILHLSPNQDYHKASAHGGDPGHSVTDVPDQAIRVDNDIDVSW</sequence>
<reference evidence="1 2" key="1">
    <citation type="journal article" date="2022" name="New Phytol.">
        <title>Ecological generalism drives hyperdiversity of secondary metabolite gene clusters in xylarialean endophytes.</title>
        <authorList>
            <person name="Franco M.E.E."/>
            <person name="Wisecaver J.H."/>
            <person name="Arnold A.E."/>
            <person name="Ju Y.M."/>
            <person name="Slot J.C."/>
            <person name="Ahrendt S."/>
            <person name="Moore L.P."/>
            <person name="Eastman K.E."/>
            <person name="Scott K."/>
            <person name="Konkel Z."/>
            <person name="Mondo S.J."/>
            <person name="Kuo A."/>
            <person name="Hayes R.D."/>
            <person name="Haridas S."/>
            <person name="Andreopoulos B."/>
            <person name="Riley R."/>
            <person name="LaButti K."/>
            <person name="Pangilinan J."/>
            <person name="Lipzen A."/>
            <person name="Amirebrahimi M."/>
            <person name="Yan J."/>
            <person name="Adam C."/>
            <person name="Keymanesh K."/>
            <person name="Ng V."/>
            <person name="Louie K."/>
            <person name="Northen T."/>
            <person name="Drula E."/>
            <person name="Henrissat B."/>
            <person name="Hsieh H.M."/>
            <person name="Youens-Clark K."/>
            <person name="Lutzoni F."/>
            <person name="Miadlikowska J."/>
            <person name="Eastwood D.C."/>
            <person name="Hamelin R.C."/>
            <person name="Grigoriev I.V."/>
            <person name="U'Ren J.M."/>
        </authorList>
    </citation>
    <scope>NUCLEOTIDE SEQUENCE [LARGE SCALE GENOMIC DNA]</scope>
    <source>
        <strain evidence="1 2">ER1909</strain>
    </source>
</reference>
<protein>
    <submittedName>
        <fullName evidence="1">Uncharacterized protein</fullName>
    </submittedName>
</protein>
<evidence type="ECO:0000313" key="1">
    <source>
        <dbReference type="EMBL" id="KAI6089257.1"/>
    </source>
</evidence>
<name>A0ACC0D9A3_9PEZI</name>
<keyword evidence="2" id="KW-1185">Reference proteome</keyword>
<organism evidence="1 2">
    <name type="scientific">Hypoxylon rubiginosum</name>
    <dbReference type="NCBI Taxonomy" id="110542"/>
    <lineage>
        <taxon>Eukaryota</taxon>
        <taxon>Fungi</taxon>
        <taxon>Dikarya</taxon>
        <taxon>Ascomycota</taxon>
        <taxon>Pezizomycotina</taxon>
        <taxon>Sordariomycetes</taxon>
        <taxon>Xylariomycetidae</taxon>
        <taxon>Xylariales</taxon>
        <taxon>Hypoxylaceae</taxon>
        <taxon>Hypoxylon</taxon>
    </lineage>
</organism>
<accession>A0ACC0D9A3</accession>
<gene>
    <name evidence="1" type="ORF">F4821DRAFT_60352</name>
</gene>
<comment type="caution">
    <text evidence="1">The sequence shown here is derived from an EMBL/GenBank/DDBJ whole genome shotgun (WGS) entry which is preliminary data.</text>
</comment>
<evidence type="ECO:0000313" key="2">
    <source>
        <dbReference type="Proteomes" id="UP001497680"/>
    </source>
</evidence>
<dbReference type="Proteomes" id="UP001497680">
    <property type="component" value="Unassembled WGS sequence"/>
</dbReference>